<dbReference type="InterPro" id="IPR039425">
    <property type="entry name" value="RNA_pol_sigma-70-like"/>
</dbReference>
<gene>
    <name evidence="7" type="ORF">FL583_24580</name>
</gene>
<dbReference type="GO" id="GO:0003677">
    <property type="term" value="F:DNA binding"/>
    <property type="evidence" value="ECO:0007669"/>
    <property type="project" value="UniProtKB-KW"/>
</dbReference>
<proteinExistence type="predicted"/>
<dbReference type="InterPro" id="IPR013325">
    <property type="entry name" value="RNA_pol_sigma_r2"/>
</dbReference>
<keyword evidence="2" id="KW-0731">Sigma factor</keyword>
<name>A0A545AMK3_9ACTN</name>
<protein>
    <submittedName>
        <fullName evidence="7">SigE family RNA polymerase sigma factor</fullName>
    </submittedName>
</protein>
<dbReference type="GO" id="GO:0006352">
    <property type="term" value="P:DNA-templated transcription initiation"/>
    <property type="evidence" value="ECO:0007669"/>
    <property type="project" value="InterPro"/>
</dbReference>
<dbReference type="InterPro" id="IPR007627">
    <property type="entry name" value="RNA_pol_sigma70_r2"/>
</dbReference>
<keyword evidence="8" id="KW-1185">Reference proteome</keyword>
<keyword evidence="4" id="KW-0804">Transcription</keyword>
<keyword evidence="1" id="KW-0805">Transcription regulation</keyword>
<dbReference type="Proteomes" id="UP000317982">
    <property type="component" value="Unassembled WGS sequence"/>
</dbReference>
<dbReference type="Pfam" id="PF04542">
    <property type="entry name" value="Sigma70_r2"/>
    <property type="match status" value="1"/>
</dbReference>
<organism evidence="7 8">
    <name type="scientific">Cryptosporangium phraense</name>
    <dbReference type="NCBI Taxonomy" id="2593070"/>
    <lineage>
        <taxon>Bacteria</taxon>
        <taxon>Bacillati</taxon>
        <taxon>Actinomycetota</taxon>
        <taxon>Actinomycetes</taxon>
        <taxon>Cryptosporangiales</taxon>
        <taxon>Cryptosporangiaceae</taxon>
        <taxon>Cryptosporangium</taxon>
    </lineage>
</organism>
<feature type="compositionally biased region" description="Basic and acidic residues" evidence="5">
    <location>
        <begin position="183"/>
        <end position="221"/>
    </location>
</feature>
<evidence type="ECO:0000256" key="1">
    <source>
        <dbReference type="ARBA" id="ARBA00023015"/>
    </source>
</evidence>
<dbReference type="GO" id="GO:0016987">
    <property type="term" value="F:sigma factor activity"/>
    <property type="evidence" value="ECO:0007669"/>
    <property type="project" value="UniProtKB-KW"/>
</dbReference>
<feature type="region of interest" description="Disordered" evidence="5">
    <location>
        <begin position="183"/>
        <end position="231"/>
    </location>
</feature>
<comment type="caution">
    <text evidence="7">The sequence shown here is derived from an EMBL/GenBank/DDBJ whole genome shotgun (WGS) entry which is preliminary data.</text>
</comment>
<keyword evidence="3" id="KW-0238">DNA-binding</keyword>
<evidence type="ECO:0000256" key="4">
    <source>
        <dbReference type="ARBA" id="ARBA00023163"/>
    </source>
</evidence>
<accession>A0A545AMK3</accession>
<evidence type="ECO:0000313" key="8">
    <source>
        <dbReference type="Proteomes" id="UP000317982"/>
    </source>
</evidence>
<evidence type="ECO:0000256" key="2">
    <source>
        <dbReference type="ARBA" id="ARBA00023082"/>
    </source>
</evidence>
<feature type="region of interest" description="Disordered" evidence="5">
    <location>
        <begin position="129"/>
        <end position="167"/>
    </location>
</feature>
<dbReference type="EMBL" id="VIRS01000018">
    <property type="protein sequence ID" value="TQS42480.1"/>
    <property type="molecule type" value="Genomic_DNA"/>
</dbReference>
<feature type="domain" description="RNA polymerase sigma-70 region 2" evidence="6">
    <location>
        <begin position="10"/>
        <end position="72"/>
    </location>
</feature>
<dbReference type="PANTHER" id="PTHR43133">
    <property type="entry name" value="RNA POLYMERASE ECF-TYPE SIGMA FACTO"/>
    <property type="match status" value="1"/>
</dbReference>
<evidence type="ECO:0000256" key="3">
    <source>
        <dbReference type="ARBA" id="ARBA00023125"/>
    </source>
</evidence>
<dbReference type="PANTHER" id="PTHR43133:SF50">
    <property type="entry name" value="ECF RNA POLYMERASE SIGMA FACTOR SIGM"/>
    <property type="match status" value="1"/>
</dbReference>
<evidence type="ECO:0000259" key="6">
    <source>
        <dbReference type="Pfam" id="PF04542"/>
    </source>
</evidence>
<dbReference type="Gene3D" id="1.10.1740.10">
    <property type="match status" value="1"/>
</dbReference>
<feature type="compositionally biased region" description="Basic residues" evidence="5">
    <location>
        <begin position="222"/>
        <end position="231"/>
    </location>
</feature>
<reference evidence="7 8" key="1">
    <citation type="submission" date="2019-07" db="EMBL/GenBank/DDBJ databases">
        <title>Cryptosporangium phraense sp. nov., isolated from plant litter.</title>
        <authorList>
            <person name="Suriyachadkun C."/>
        </authorList>
    </citation>
    <scope>NUCLEOTIDE SEQUENCE [LARGE SCALE GENOMIC DNA]</scope>
    <source>
        <strain evidence="7 8">A-T 5661</strain>
    </source>
</reference>
<dbReference type="InParanoid" id="A0A545AMK3"/>
<dbReference type="AlphaFoldDB" id="A0A545AMK3"/>
<sequence length="231" mass="26192">MTFDDFVADRLDPLLRYATVLCYDPHLARDIVQEVLLRAQQRWPHISTLDSPSAYVKRMVTNEFLSWRRRKATGELTTSTAVLNDLGTPTADAADQHAERAAMLAQLAQLPRRQRVVLVLRRAERARAAGLRKRGHPGRPERRSAVAPPGLVGRCRGRRARRGDHGRVRRVRDVACLRGDRERGRHRDGLDRGRQGDRSGERDAEQARDPGEGRAADERLRQSRRPRAVPG</sequence>
<dbReference type="SUPFAM" id="SSF88946">
    <property type="entry name" value="Sigma2 domain of RNA polymerase sigma factors"/>
    <property type="match status" value="1"/>
</dbReference>
<evidence type="ECO:0000313" key="7">
    <source>
        <dbReference type="EMBL" id="TQS42480.1"/>
    </source>
</evidence>
<dbReference type="OrthoDB" id="3692620at2"/>
<evidence type="ECO:0000256" key="5">
    <source>
        <dbReference type="SAM" id="MobiDB-lite"/>
    </source>
</evidence>